<dbReference type="AlphaFoldDB" id="A0AAE0TD68"/>
<evidence type="ECO:0000313" key="3">
    <source>
        <dbReference type="Proteomes" id="UP001195483"/>
    </source>
</evidence>
<dbReference type="Proteomes" id="UP001195483">
    <property type="component" value="Unassembled WGS sequence"/>
</dbReference>
<reference evidence="2" key="3">
    <citation type="submission" date="2023-05" db="EMBL/GenBank/DDBJ databases">
        <authorList>
            <person name="Smith C.H."/>
        </authorList>
    </citation>
    <scope>NUCLEOTIDE SEQUENCE</scope>
    <source>
        <strain evidence="2">CHS0354</strain>
        <tissue evidence="2">Mantle</tissue>
    </source>
</reference>
<keyword evidence="3" id="KW-1185">Reference proteome</keyword>
<feature type="non-terminal residue" evidence="2">
    <location>
        <position position="119"/>
    </location>
</feature>
<feature type="region of interest" description="Disordered" evidence="1">
    <location>
        <begin position="92"/>
        <end position="119"/>
    </location>
</feature>
<gene>
    <name evidence="2" type="ORF">CHS0354_039230</name>
</gene>
<evidence type="ECO:0000313" key="2">
    <source>
        <dbReference type="EMBL" id="KAK3608211.1"/>
    </source>
</evidence>
<feature type="compositionally biased region" description="Polar residues" evidence="1">
    <location>
        <begin position="1"/>
        <end position="14"/>
    </location>
</feature>
<proteinExistence type="predicted"/>
<feature type="compositionally biased region" description="Basic and acidic residues" evidence="1">
    <location>
        <begin position="108"/>
        <end position="119"/>
    </location>
</feature>
<organism evidence="2 3">
    <name type="scientific">Potamilus streckersoni</name>
    <dbReference type="NCBI Taxonomy" id="2493646"/>
    <lineage>
        <taxon>Eukaryota</taxon>
        <taxon>Metazoa</taxon>
        <taxon>Spiralia</taxon>
        <taxon>Lophotrochozoa</taxon>
        <taxon>Mollusca</taxon>
        <taxon>Bivalvia</taxon>
        <taxon>Autobranchia</taxon>
        <taxon>Heteroconchia</taxon>
        <taxon>Palaeoheterodonta</taxon>
        <taxon>Unionida</taxon>
        <taxon>Unionoidea</taxon>
        <taxon>Unionidae</taxon>
        <taxon>Ambleminae</taxon>
        <taxon>Lampsilini</taxon>
        <taxon>Potamilus</taxon>
    </lineage>
</organism>
<sequence length="119" mass="13417">MLIQITGSTTSQKSVAEGWSRPALIRSRRRPTAAKESSRHKSSNSHPGETAREANQQKPCSQPIKPTIKRRSNQGQQLDKIIVTLKAIIQKHYKEDYEPTTTRAGRNNQEKDTAHTTIK</sequence>
<dbReference type="EMBL" id="JAEAOA010002295">
    <property type="protein sequence ID" value="KAK3608211.1"/>
    <property type="molecule type" value="Genomic_DNA"/>
</dbReference>
<reference evidence="2" key="2">
    <citation type="journal article" date="2021" name="Genome Biol. Evol.">
        <title>Developing a high-quality reference genome for a parasitic bivalve with doubly uniparental inheritance (Bivalvia: Unionida).</title>
        <authorList>
            <person name="Smith C.H."/>
        </authorList>
    </citation>
    <scope>NUCLEOTIDE SEQUENCE</scope>
    <source>
        <strain evidence="2">CHS0354</strain>
        <tissue evidence="2">Mantle</tissue>
    </source>
</reference>
<feature type="compositionally biased region" description="Basic residues" evidence="1">
    <location>
        <begin position="26"/>
        <end position="43"/>
    </location>
</feature>
<comment type="caution">
    <text evidence="2">The sequence shown here is derived from an EMBL/GenBank/DDBJ whole genome shotgun (WGS) entry which is preliminary data.</text>
</comment>
<evidence type="ECO:0000256" key="1">
    <source>
        <dbReference type="SAM" id="MobiDB-lite"/>
    </source>
</evidence>
<name>A0AAE0TD68_9BIVA</name>
<reference evidence="2" key="1">
    <citation type="journal article" date="2021" name="Genome Biol. Evol.">
        <title>A High-Quality Reference Genome for a Parasitic Bivalve with Doubly Uniparental Inheritance (Bivalvia: Unionida).</title>
        <authorList>
            <person name="Smith C.H."/>
        </authorList>
    </citation>
    <scope>NUCLEOTIDE SEQUENCE</scope>
    <source>
        <strain evidence="2">CHS0354</strain>
    </source>
</reference>
<feature type="region of interest" description="Disordered" evidence="1">
    <location>
        <begin position="1"/>
        <end position="77"/>
    </location>
</feature>
<protein>
    <submittedName>
        <fullName evidence="2">Uncharacterized protein</fullName>
    </submittedName>
</protein>
<accession>A0AAE0TD68</accession>